<accession>A0A0C3HT15</accession>
<evidence type="ECO:0000256" key="1">
    <source>
        <dbReference type="ARBA" id="ARBA00001424"/>
    </source>
</evidence>
<evidence type="ECO:0000256" key="9">
    <source>
        <dbReference type="ARBA" id="ARBA00022801"/>
    </source>
</evidence>
<comment type="function">
    <text evidence="3">Catalyzes the removal of a penultimate prolyl residue from the N-termini of peptides.</text>
</comment>
<dbReference type="SMART" id="SM01011">
    <property type="entry name" value="AMP_N"/>
    <property type="match status" value="1"/>
</dbReference>
<dbReference type="AlphaFoldDB" id="A0A0C3HT15"/>
<dbReference type="InterPro" id="IPR036005">
    <property type="entry name" value="Creatinase/aminopeptidase-like"/>
</dbReference>
<dbReference type="InParanoid" id="A0A0C3HT15"/>
<comment type="cofactor">
    <cofactor evidence="2">
        <name>Mn(2+)</name>
        <dbReference type="ChEBI" id="CHEBI:29035"/>
    </cofactor>
</comment>
<keyword evidence="17" id="KW-1185">Reference proteome</keyword>
<gene>
    <name evidence="16" type="ORF">OIDMADRAFT_154948</name>
</gene>
<dbReference type="GO" id="GO:0070006">
    <property type="term" value="F:metalloaminopeptidase activity"/>
    <property type="evidence" value="ECO:0007669"/>
    <property type="project" value="InterPro"/>
</dbReference>
<organism evidence="16 17">
    <name type="scientific">Oidiodendron maius (strain Zn)</name>
    <dbReference type="NCBI Taxonomy" id="913774"/>
    <lineage>
        <taxon>Eukaryota</taxon>
        <taxon>Fungi</taxon>
        <taxon>Dikarya</taxon>
        <taxon>Ascomycota</taxon>
        <taxon>Pezizomycotina</taxon>
        <taxon>Leotiomycetes</taxon>
        <taxon>Leotiomycetes incertae sedis</taxon>
        <taxon>Myxotrichaceae</taxon>
        <taxon>Oidiodendron</taxon>
    </lineage>
</organism>
<dbReference type="STRING" id="913774.A0A0C3HT15"/>
<dbReference type="HOGENOM" id="CLU_017266_1_2_1"/>
<proteinExistence type="inferred from homology"/>
<evidence type="ECO:0000256" key="13">
    <source>
        <dbReference type="ARBA" id="ARBA00032413"/>
    </source>
</evidence>
<name>A0A0C3HT15_OIDMZ</name>
<evidence type="ECO:0000256" key="3">
    <source>
        <dbReference type="ARBA" id="ARBA00002443"/>
    </source>
</evidence>
<keyword evidence="11" id="KW-0464">Manganese</keyword>
<evidence type="ECO:0000313" key="16">
    <source>
        <dbReference type="EMBL" id="KIN06125.1"/>
    </source>
</evidence>
<dbReference type="EC" id="3.4.11.9" evidence="5"/>
<dbReference type="PANTHER" id="PTHR43226:SF3">
    <property type="entry name" value="XAA-PRO AMINOPEPTIDASE AN0832-RELATED"/>
    <property type="match status" value="1"/>
</dbReference>
<dbReference type="GO" id="GO:0006508">
    <property type="term" value="P:proteolysis"/>
    <property type="evidence" value="ECO:0007669"/>
    <property type="project" value="UniProtKB-KW"/>
</dbReference>
<dbReference type="Pfam" id="PF05195">
    <property type="entry name" value="AMP_N"/>
    <property type="match status" value="1"/>
</dbReference>
<dbReference type="Pfam" id="PF00557">
    <property type="entry name" value="Peptidase_M24"/>
    <property type="match status" value="1"/>
</dbReference>
<reference evidence="17" key="2">
    <citation type="submission" date="2015-01" db="EMBL/GenBank/DDBJ databases">
        <title>Evolutionary Origins and Diversification of the Mycorrhizal Mutualists.</title>
        <authorList>
            <consortium name="DOE Joint Genome Institute"/>
            <consortium name="Mycorrhizal Genomics Consortium"/>
            <person name="Kohler A."/>
            <person name="Kuo A."/>
            <person name="Nagy L.G."/>
            <person name="Floudas D."/>
            <person name="Copeland A."/>
            <person name="Barry K.W."/>
            <person name="Cichocki N."/>
            <person name="Veneault-Fourrey C."/>
            <person name="LaButti K."/>
            <person name="Lindquist E.A."/>
            <person name="Lipzen A."/>
            <person name="Lundell T."/>
            <person name="Morin E."/>
            <person name="Murat C."/>
            <person name="Riley R."/>
            <person name="Ohm R."/>
            <person name="Sun H."/>
            <person name="Tunlid A."/>
            <person name="Henrissat B."/>
            <person name="Grigoriev I.V."/>
            <person name="Hibbett D.S."/>
            <person name="Martin F."/>
        </authorList>
    </citation>
    <scope>NUCLEOTIDE SEQUENCE [LARGE SCALE GENOMIC DNA]</scope>
    <source>
        <strain evidence="17">Zn</strain>
    </source>
</reference>
<keyword evidence="8 14" id="KW-0479">Metal-binding</keyword>
<evidence type="ECO:0000313" key="17">
    <source>
        <dbReference type="Proteomes" id="UP000054321"/>
    </source>
</evidence>
<dbReference type="InterPro" id="IPR029149">
    <property type="entry name" value="Creatin/AminoP/Spt16_N"/>
</dbReference>
<dbReference type="InterPro" id="IPR052433">
    <property type="entry name" value="X-Pro_dipept-like"/>
</dbReference>
<keyword evidence="10" id="KW-0482">Metalloprotease</keyword>
<feature type="domain" description="Aminopeptidase P N-terminal" evidence="15">
    <location>
        <begin position="41"/>
        <end position="173"/>
    </location>
</feature>
<evidence type="ECO:0000256" key="12">
    <source>
        <dbReference type="ARBA" id="ARBA00030849"/>
    </source>
</evidence>
<comment type="catalytic activity">
    <reaction evidence="1">
        <text>Release of any N-terminal amino acid, including proline, that is linked to proline, even from a dipeptide or tripeptide.</text>
        <dbReference type="EC" id="3.4.11.9"/>
    </reaction>
</comment>
<dbReference type="Proteomes" id="UP000054321">
    <property type="component" value="Unassembled WGS sequence"/>
</dbReference>
<dbReference type="InterPro" id="IPR000994">
    <property type="entry name" value="Pept_M24"/>
</dbReference>
<evidence type="ECO:0000256" key="14">
    <source>
        <dbReference type="RuleBase" id="RU000590"/>
    </source>
</evidence>
<reference evidence="16 17" key="1">
    <citation type="submission" date="2014-04" db="EMBL/GenBank/DDBJ databases">
        <authorList>
            <consortium name="DOE Joint Genome Institute"/>
            <person name="Kuo A."/>
            <person name="Martino E."/>
            <person name="Perotto S."/>
            <person name="Kohler A."/>
            <person name="Nagy L.G."/>
            <person name="Floudas D."/>
            <person name="Copeland A."/>
            <person name="Barry K.W."/>
            <person name="Cichocki N."/>
            <person name="Veneault-Fourrey C."/>
            <person name="LaButti K."/>
            <person name="Lindquist E.A."/>
            <person name="Lipzen A."/>
            <person name="Lundell T."/>
            <person name="Morin E."/>
            <person name="Murat C."/>
            <person name="Sun H."/>
            <person name="Tunlid A."/>
            <person name="Henrissat B."/>
            <person name="Grigoriev I.V."/>
            <person name="Hibbett D.S."/>
            <person name="Martin F."/>
            <person name="Nordberg H.P."/>
            <person name="Cantor M.N."/>
            <person name="Hua S.X."/>
        </authorList>
    </citation>
    <scope>NUCLEOTIDE SEQUENCE [LARGE SCALE GENOMIC DNA]</scope>
    <source>
        <strain evidence="16 17">Zn</strain>
    </source>
</reference>
<dbReference type="InterPro" id="IPR007865">
    <property type="entry name" value="Aminopep_P_N"/>
</dbReference>
<dbReference type="SUPFAM" id="SSF55920">
    <property type="entry name" value="Creatinase/aminopeptidase"/>
    <property type="match status" value="1"/>
</dbReference>
<evidence type="ECO:0000256" key="2">
    <source>
        <dbReference type="ARBA" id="ARBA00001936"/>
    </source>
</evidence>
<dbReference type="Gene3D" id="3.90.230.10">
    <property type="entry name" value="Creatinase/methionine aminopeptidase superfamily"/>
    <property type="match status" value="1"/>
</dbReference>
<keyword evidence="6" id="KW-0031">Aminopeptidase</keyword>
<dbReference type="PROSITE" id="PS00491">
    <property type="entry name" value="PROLINE_PEPTIDASE"/>
    <property type="match status" value="1"/>
</dbReference>
<dbReference type="OrthoDB" id="10261878at2759"/>
<dbReference type="CDD" id="cd01087">
    <property type="entry name" value="Prolidase"/>
    <property type="match status" value="1"/>
</dbReference>
<protein>
    <recommendedName>
        <fullName evidence="5">Xaa-Pro aminopeptidase</fullName>
        <ecNumber evidence="5">3.4.11.9</ecNumber>
    </recommendedName>
    <alternativeName>
        <fullName evidence="12">Aminoacylproline aminopeptidase</fullName>
    </alternativeName>
    <alternativeName>
        <fullName evidence="13">Prolidase</fullName>
    </alternativeName>
</protein>
<evidence type="ECO:0000259" key="15">
    <source>
        <dbReference type="SMART" id="SM01011"/>
    </source>
</evidence>
<comment type="similarity">
    <text evidence="4 14">Belongs to the peptidase M24B family.</text>
</comment>
<evidence type="ECO:0000256" key="8">
    <source>
        <dbReference type="ARBA" id="ARBA00022723"/>
    </source>
</evidence>
<evidence type="ECO:0000256" key="11">
    <source>
        <dbReference type="ARBA" id="ARBA00023211"/>
    </source>
</evidence>
<evidence type="ECO:0000256" key="10">
    <source>
        <dbReference type="ARBA" id="ARBA00023049"/>
    </source>
</evidence>
<evidence type="ECO:0000256" key="4">
    <source>
        <dbReference type="ARBA" id="ARBA00008766"/>
    </source>
</evidence>
<dbReference type="Gene3D" id="3.40.350.10">
    <property type="entry name" value="Creatinase/prolidase N-terminal domain"/>
    <property type="match status" value="1"/>
</dbReference>
<evidence type="ECO:0000256" key="5">
    <source>
        <dbReference type="ARBA" id="ARBA00012574"/>
    </source>
</evidence>
<dbReference type="SUPFAM" id="SSF53092">
    <property type="entry name" value="Creatinase/prolidase N-terminal domain"/>
    <property type="match status" value="1"/>
</dbReference>
<dbReference type="InterPro" id="IPR001131">
    <property type="entry name" value="Peptidase_M24B_aminopep-P_CS"/>
</dbReference>
<evidence type="ECO:0000256" key="6">
    <source>
        <dbReference type="ARBA" id="ARBA00022438"/>
    </source>
</evidence>
<sequence>MASVHGELVKEPRSSDDFTCVDVEEFDALSITLKPETVRKYPSKLHAKSVAKHLNVKSGLINIPSRRSSNYEDSDQEVFFRQARYFYYLTGVDLPNCAVTYDVGNDELVLFIPPPNTGKSVIYNGSTPTNKEMMAKYDFHAVKYIADLPAYLNYFAHREKGFIYVLHPHHIFRAAISPNYTFPDGTQSTLQISPWETTKLKPAMNASRVIKSPYEIQMIRKANAISGKAHINVLRQIRYLKNEANVEAIFTATCIAQHAKRQAYGVIAGAGENASTLHYVANNDPLRGRQLLCLDAGCEWNCYAADVTRTFPISGQYTSEAKAIYDIVAEMQEEAIEMCKPGANYIDIHLHTHLIAIRGLMKLGLLQNGSEEEIFKSGVSVAFFPHGLGHYIGLEVHDVGDGGNLLYGMQERSWLVNFHHMLQDSSSASILVPNMVITIEPGIYFSRYALEMYTKVPRYAPYINTKVLDKYFPVGGIRIEDDILITEDGYENLTTAPKGDEALSIINGVMGKVDQEKEKDGRKRGWIF</sequence>
<keyword evidence="9" id="KW-0378">Hydrolase</keyword>
<keyword evidence="7" id="KW-0645">Protease</keyword>
<dbReference type="PANTHER" id="PTHR43226">
    <property type="entry name" value="XAA-PRO AMINOPEPTIDASE 3"/>
    <property type="match status" value="1"/>
</dbReference>
<evidence type="ECO:0000256" key="7">
    <source>
        <dbReference type="ARBA" id="ARBA00022670"/>
    </source>
</evidence>
<dbReference type="GO" id="GO:0030145">
    <property type="term" value="F:manganese ion binding"/>
    <property type="evidence" value="ECO:0007669"/>
    <property type="project" value="InterPro"/>
</dbReference>
<dbReference type="EMBL" id="KN832871">
    <property type="protein sequence ID" value="KIN06125.1"/>
    <property type="molecule type" value="Genomic_DNA"/>
</dbReference>